<dbReference type="Proteomes" id="UP000295292">
    <property type="component" value="Unassembled WGS sequence"/>
</dbReference>
<dbReference type="OrthoDB" id="9778962at2"/>
<dbReference type="Gene3D" id="3.30.66.10">
    <property type="entry name" value="DNA topoisomerase I domain"/>
    <property type="match status" value="1"/>
</dbReference>
<sequence length="354" mass="41732">MPIADNLISDSEALHEAGLRYVSCKERGYQRVRRGKKIKYIDQEGKPIQNPQTLARIQALVIPPAWKNVWICPLSNGHLQATGKDERGRKQYRYHQLWTEIRKQQKFSNLYIFGKKQAQLERQIIKDLELTKFCKEKVCALALAVMSRTYFRVGNTIYEKENKSYGLTTLRNHHLKQLSTHKVFFKFIGKKGIQQQHFLKEKSLIRLLNKVKEIPGQRLFQYYNHMDRITPLDSGNLNDYIQEATKTDLTCKTLRTWYACILTLYYMGQSIPLKNQTERTTQLLRVIDSVAHQLGNTRAVTRTHYIHPSIQEIYLSGDLNQWIKRVNKQEHLKPADNLYKRKLMQLLRYTIQQP</sequence>
<dbReference type="SUPFAM" id="SSF56349">
    <property type="entry name" value="DNA breaking-rejoining enzymes"/>
    <property type="match status" value="1"/>
</dbReference>
<evidence type="ECO:0000256" key="1">
    <source>
        <dbReference type="ARBA" id="ARBA00000213"/>
    </source>
</evidence>
<dbReference type="InterPro" id="IPR035447">
    <property type="entry name" value="DNA_topo_I_N_sf"/>
</dbReference>
<dbReference type="PRINTS" id="PR00416">
    <property type="entry name" value="EUTPISMRASEI"/>
</dbReference>
<dbReference type="PROSITE" id="PS52038">
    <property type="entry name" value="TOPO_IB_2"/>
    <property type="match status" value="1"/>
</dbReference>
<dbReference type="GO" id="GO:0003917">
    <property type="term" value="F:DNA topoisomerase type I (single strand cut, ATP-independent) activity"/>
    <property type="evidence" value="ECO:0007669"/>
    <property type="project" value="UniProtKB-EC"/>
</dbReference>
<dbReference type="InterPro" id="IPR014711">
    <property type="entry name" value="TopoI_cat_a-hlx-sub_euk"/>
</dbReference>
<dbReference type="Gene3D" id="1.10.132.120">
    <property type="match status" value="1"/>
</dbReference>
<comment type="similarity">
    <text evidence="2">Belongs to the type IB topoisomerase family.</text>
</comment>
<reference evidence="9 10" key="1">
    <citation type="submission" date="2019-03" db="EMBL/GenBank/DDBJ databases">
        <title>Genomic Encyclopedia of Archaeal and Bacterial Type Strains, Phase II (KMG-II): from individual species to whole genera.</title>
        <authorList>
            <person name="Goeker M."/>
        </authorList>
    </citation>
    <scope>NUCLEOTIDE SEQUENCE [LARGE SCALE GENOMIC DNA]</scope>
    <source>
        <strain evidence="9 10">DSM 28353</strain>
    </source>
</reference>
<protein>
    <recommendedName>
        <fullName evidence="3">DNA topoisomerase</fullName>
        <ecNumber evidence="3">5.6.2.1</ecNumber>
    </recommendedName>
</protein>
<feature type="domain" description="DNA topoisomerase I catalytic core eukaryotic-type" evidence="7">
    <location>
        <begin position="102"/>
        <end position="304"/>
    </location>
</feature>
<evidence type="ECO:0000256" key="2">
    <source>
        <dbReference type="ARBA" id="ARBA00006645"/>
    </source>
</evidence>
<dbReference type="InterPro" id="IPR001631">
    <property type="entry name" value="TopoI"/>
</dbReference>
<dbReference type="Pfam" id="PF01028">
    <property type="entry name" value="Topoisom_I"/>
    <property type="match status" value="1"/>
</dbReference>
<feature type="domain" description="DNA topoisomerase IB N-terminal" evidence="8">
    <location>
        <begin position="39"/>
        <end position="85"/>
    </location>
</feature>
<gene>
    <name evidence="9" type="ORF">CLV99_1456</name>
</gene>
<evidence type="ECO:0000256" key="5">
    <source>
        <dbReference type="ARBA" id="ARBA00023125"/>
    </source>
</evidence>
<dbReference type="SUPFAM" id="SSF55869">
    <property type="entry name" value="DNA topoisomerase I domain"/>
    <property type="match status" value="1"/>
</dbReference>
<dbReference type="EMBL" id="SNYV01000011">
    <property type="protein sequence ID" value="TDQ80002.1"/>
    <property type="molecule type" value="Genomic_DNA"/>
</dbReference>
<evidence type="ECO:0000256" key="4">
    <source>
        <dbReference type="ARBA" id="ARBA00023029"/>
    </source>
</evidence>
<name>A0A4R6WMI9_9SPHI</name>
<keyword evidence="6 9" id="KW-0413">Isomerase</keyword>
<comment type="caution">
    <text evidence="9">The sequence shown here is derived from an EMBL/GenBank/DDBJ whole genome shotgun (WGS) entry which is preliminary data.</text>
</comment>
<evidence type="ECO:0000259" key="8">
    <source>
        <dbReference type="Pfam" id="PF21338"/>
    </source>
</evidence>
<evidence type="ECO:0000313" key="10">
    <source>
        <dbReference type="Proteomes" id="UP000295292"/>
    </source>
</evidence>
<dbReference type="InterPro" id="IPR013500">
    <property type="entry name" value="TopoI_cat_euk"/>
</dbReference>
<evidence type="ECO:0000313" key="9">
    <source>
        <dbReference type="EMBL" id="TDQ80002.1"/>
    </source>
</evidence>
<dbReference type="InterPro" id="IPR011010">
    <property type="entry name" value="DNA_brk_join_enz"/>
</dbReference>
<proteinExistence type="inferred from homology"/>
<organism evidence="9 10">
    <name type="scientific">Sphingobacterium yanglingense</name>
    <dbReference type="NCBI Taxonomy" id="1437280"/>
    <lineage>
        <taxon>Bacteria</taxon>
        <taxon>Pseudomonadati</taxon>
        <taxon>Bacteroidota</taxon>
        <taxon>Sphingobacteriia</taxon>
        <taxon>Sphingobacteriales</taxon>
        <taxon>Sphingobacteriaceae</taxon>
        <taxon>Sphingobacterium</taxon>
    </lineage>
</organism>
<dbReference type="RefSeq" id="WP_133583752.1">
    <property type="nucleotide sequence ID" value="NZ_SNYV01000011.1"/>
</dbReference>
<dbReference type="AlphaFoldDB" id="A0A4R6WMI9"/>
<evidence type="ECO:0000256" key="3">
    <source>
        <dbReference type="ARBA" id="ARBA00012891"/>
    </source>
</evidence>
<dbReference type="EC" id="5.6.2.1" evidence="3"/>
<evidence type="ECO:0000256" key="6">
    <source>
        <dbReference type="ARBA" id="ARBA00023235"/>
    </source>
</evidence>
<dbReference type="Pfam" id="PF21338">
    <property type="entry name" value="Top1B_N_bact"/>
    <property type="match status" value="1"/>
</dbReference>
<dbReference type="Gene3D" id="3.90.15.10">
    <property type="entry name" value="Topoisomerase I, Chain A, domain 3"/>
    <property type="match status" value="1"/>
</dbReference>
<dbReference type="InterPro" id="IPR049331">
    <property type="entry name" value="Top1B_N_bact"/>
</dbReference>
<dbReference type="GO" id="GO:0003677">
    <property type="term" value="F:DNA binding"/>
    <property type="evidence" value="ECO:0007669"/>
    <property type="project" value="UniProtKB-KW"/>
</dbReference>
<keyword evidence="4" id="KW-0799">Topoisomerase</keyword>
<dbReference type="GO" id="GO:0006265">
    <property type="term" value="P:DNA topological change"/>
    <property type="evidence" value="ECO:0007669"/>
    <property type="project" value="InterPro"/>
</dbReference>
<accession>A0A4R6WMI9</accession>
<evidence type="ECO:0000259" key="7">
    <source>
        <dbReference type="Pfam" id="PF01028"/>
    </source>
</evidence>
<comment type="catalytic activity">
    <reaction evidence="1">
        <text>ATP-independent breakage of single-stranded DNA, followed by passage and rejoining.</text>
        <dbReference type="EC" id="5.6.2.1"/>
    </reaction>
</comment>
<keyword evidence="5" id="KW-0238">DNA-binding</keyword>
<keyword evidence="10" id="KW-1185">Reference proteome</keyword>